<evidence type="ECO:0000313" key="3">
    <source>
        <dbReference type="EMBL" id="KAL3617399.1"/>
    </source>
</evidence>
<dbReference type="InterPro" id="IPR014811">
    <property type="entry name" value="ArgoL1"/>
</dbReference>
<feature type="domain" description="Protein argonaute N-terminal" evidence="2">
    <location>
        <begin position="5"/>
        <end position="74"/>
    </location>
</feature>
<name>A0ABD3BJE7_9LAMI</name>
<dbReference type="Proteomes" id="UP001632038">
    <property type="component" value="Unassembled WGS sequence"/>
</dbReference>
<sequence length="114" mass="13086">MMVGTAGELPFSWKEFTIKLIDEDDTVNVPKRQRDYKVVIKFVARANLHHLGQFLAGKRADGPKEALQILDIVLRELSSKRFCPVGRSFFSPDIRKPQRLGDGLEAWSGFYQEY</sequence>
<evidence type="ECO:0000259" key="2">
    <source>
        <dbReference type="Pfam" id="PF16486"/>
    </source>
</evidence>
<dbReference type="PANTHER" id="PTHR22891">
    <property type="entry name" value="EUKARYOTIC TRANSLATION INITIATION FACTOR 2C"/>
    <property type="match status" value="1"/>
</dbReference>
<accession>A0ABD3BJE7</accession>
<dbReference type="InterPro" id="IPR036085">
    <property type="entry name" value="PAZ_dom_sf"/>
</dbReference>
<proteinExistence type="predicted"/>
<keyword evidence="4" id="KW-1185">Reference proteome</keyword>
<organism evidence="3 4">
    <name type="scientific">Castilleja foliolosa</name>
    <dbReference type="NCBI Taxonomy" id="1961234"/>
    <lineage>
        <taxon>Eukaryota</taxon>
        <taxon>Viridiplantae</taxon>
        <taxon>Streptophyta</taxon>
        <taxon>Embryophyta</taxon>
        <taxon>Tracheophyta</taxon>
        <taxon>Spermatophyta</taxon>
        <taxon>Magnoliopsida</taxon>
        <taxon>eudicotyledons</taxon>
        <taxon>Gunneridae</taxon>
        <taxon>Pentapetalae</taxon>
        <taxon>asterids</taxon>
        <taxon>lamiids</taxon>
        <taxon>Lamiales</taxon>
        <taxon>Orobanchaceae</taxon>
        <taxon>Pedicularideae</taxon>
        <taxon>Castillejinae</taxon>
        <taxon>Castilleja</taxon>
    </lineage>
</organism>
<feature type="domain" description="Argonaute linker 1" evidence="1">
    <location>
        <begin position="84"/>
        <end position="112"/>
    </location>
</feature>
<evidence type="ECO:0000259" key="1">
    <source>
        <dbReference type="Pfam" id="PF08699"/>
    </source>
</evidence>
<dbReference type="Pfam" id="PF16486">
    <property type="entry name" value="ArgoN"/>
    <property type="match status" value="1"/>
</dbReference>
<protein>
    <submittedName>
        <fullName evidence="3">Protein argonaute 10</fullName>
    </submittedName>
</protein>
<dbReference type="InterPro" id="IPR032474">
    <property type="entry name" value="Argonaute_N"/>
</dbReference>
<dbReference type="SUPFAM" id="SSF101690">
    <property type="entry name" value="PAZ domain"/>
    <property type="match status" value="1"/>
</dbReference>
<dbReference type="Pfam" id="PF08699">
    <property type="entry name" value="ArgoL1"/>
    <property type="match status" value="1"/>
</dbReference>
<evidence type="ECO:0000313" key="4">
    <source>
        <dbReference type="Proteomes" id="UP001632038"/>
    </source>
</evidence>
<dbReference type="AlphaFoldDB" id="A0ABD3BJE7"/>
<dbReference type="EMBL" id="JAVIJP010000081">
    <property type="protein sequence ID" value="KAL3617399.1"/>
    <property type="molecule type" value="Genomic_DNA"/>
</dbReference>
<reference evidence="4" key="1">
    <citation type="journal article" date="2024" name="IScience">
        <title>Strigolactones Initiate the Formation of Haustorium-like Structures in Castilleja.</title>
        <authorList>
            <person name="Buerger M."/>
            <person name="Peterson D."/>
            <person name="Chory J."/>
        </authorList>
    </citation>
    <scope>NUCLEOTIDE SEQUENCE [LARGE SCALE GENOMIC DNA]</scope>
</reference>
<comment type="caution">
    <text evidence="3">The sequence shown here is derived from an EMBL/GenBank/DDBJ whole genome shotgun (WGS) entry which is preliminary data.</text>
</comment>
<gene>
    <name evidence="3" type="primary">AGO10_7</name>
    <name evidence="3" type="ORF">CASFOL_037720</name>
</gene>